<dbReference type="PANTHER" id="PTHR43156:SF2">
    <property type="entry name" value="STAGE II SPORULATION PROTEIN E"/>
    <property type="match status" value="1"/>
</dbReference>
<dbReference type="PROSITE" id="PS50110">
    <property type="entry name" value="RESPONSE_REGULATORY"/>
    <property type="match status" value="1"/>
</dbReference>
<sequence length="517" mass="55325">MSAPLILVCDDTPAKRYVLASWLRRGGFEVVESGTAAEATELMHTEPIDLAVLDVHLPDGSGLDVTRVIRADERLAPTPVIHVSAVARETSDKVTALDEGADAYLIDPIDPEELLSTVRALLRSSGARRDAEQLATRLARLSRAAVRLNVAVSVPRLVESASRAAAQVLGTPAAALVLDDQGEGWRAAATGNVGNAAATVPSETARRLLDDLTPDPAPLATGTGWAEHLPVAAGRWTGCPVRVEGRVEGVVAAPLPPTGDEGRSVLLLERLAQAVAVALDNQRALEFEHRTAVTLQRSLLPSVLPEPTGLSLAARYRASQQRMEVGGDFYDAFEVEGRCWLVIGDVQGHSLEAAVVMAELRYSLRAYAHEGHSPTEALARLDALLARTSPDLTATACVVVVDADRRSAEVVSAGHLPPLRARRGEVTHLQVEGPLLGLGLHDRPRTRIDLDPGDRLVLYTDGLVERRALLLELTTDHLVRQVESASWASADELADELLRTWSGGEDDIALLVVDLLP</sequence>
<feature type="domain" description="Response regulatory" evidence="3">
    <location>
        <begin position="5"/>
        <end position="122"/>
    </location>
</feature>
<dbReference type="SMART" id="SM00331">
    <property type="entry name" value="PP2C_SIG"/>
    <property type="match status" value="1"/>
</dbReference>
<evidence type="ECO:0000313" key="5">
    <source>
        <dbReference type="EMBL" id="MDR7363292.1"/>
    </source>
</evidence>
<evidence type="ECO:0000256" key="2">
    <source>
        <dbReference type="PROSITE-ProRule" id="PRU00169"/>
    </source>
</evidence>
<dbReference type="InterPro" id="IPR029016">
    <property type="entry name" value="GAF-like_dom_sf"/>
</dbReference>
<dbReference type="SUPFAM" id="SSF55781">
    <property type="entry name" value="GAF domain-like"/>
    <property type="match status" value="1"/>
</dbReference>
<dbReference type="RefSeq" id="WP_310303539.1">
    <property type="nucleotide sequence ID" value="NZ_BAAAPS010000003.1"/>
</dbReference>
<dbReference type="EMBL" id="JAVDYG010000001">
    <property type="protein sequence ID" value="MDR7363292.1"/>
    <property type="molecule type" value="Genomic_DNA"/>
</dbReference>
<accession>A0ABU2BY21</accession>
<dbReference type="Pfam" id="PF07228">
    <property type="entry name" value="SpoIIE"/>
    <property type="match status" value="1"/>
</dbReference>
<organism evidence="5 6">
    <name type="scientific">Nocardioides marmoribigeumensis</name>
    <dbReference type="NCBI Taxonomy" id="433649"/>
    <lineage>
        <taxon>Bacteria</taxon>
        <taxon>Bacillati</taxon>
        <taxon>Actinomycetota</taxon>
        <taxon>Actinomycetes</taxon>
        <taxon>Propionibacteriales</taxon>
        <taxon>Nocardioidaceae</taxon>
        <taxon>Nocardioides</taxon>
    </lineage>
</organism>
<protein>
    <submittedName>
        <fullName evidence="5">DNA-binding response OmpR family regulator</fullName>
    </submittedName>
</protein>
<keyword evidence="2" id="KW-0597">Phosphoprotein</keyword>
<dbReference type="SMART" id="SM00448">
    <property type="entry name" value="REC"/>
    <property type="match status" value="1"/>
</dbReference>
<name>A0ABU2BY21_9ACTN</name>
<dbReference type="Pfam" id="PF00072">
    <property type="entry name" value="Response_reg"/>
    <property type="match status" value="1"/>
</dbReference>
<feature type="domain" description="PPM-type phosphatase" evidence="4">
    <location>
        <begin position="313"/>
        <end position="515"/>
    </location>
</feature>
<keyword evidence="1" id="KW-0378">Hydrolase</keyword>
<evidence type="ECO:0000256" key="1">
    <source>
        <dbReference type="ARBA" id="ARBA00022801"/>
    </source>
</evidence>
<dbReference type="SUPFAM" id="SSF52172">
    <property type="entry name" value="CheY-like"/>
    <property type="match status" value="1"/>
</dbReference>
<evidence type="ECO:0000259" key="4">
    <source>
        <dbReference type="PROSITE" id="PS51746"/>
    </source>
</evidence>
<dbReference type="Proteomes" id="UP001183648">
    <property type="component" value="Unassembled WGS sequence"/>
</dbReference>
<dbReference type="Gene3D" id="3.40.50.2300">
    <property type="match status" value="1"/>
</dbReference>
<evidence type="ECO:0000259" key="3">
    <source>
        <dbReference type="PROSITE" id="PS50110"/>
    </source>
</evidence>
<feature type="modified residue" description="4-aspartylphosphate" evidence="2">
    <location>
        <position position="54"/>
    </location>
</feature>
<gene>
    <name evidence="5" type="ORF">J2S63_002845</name>
</gene>
<dbReference type="PROSITE" id="PS51746">
    <property type="entry name" value="PPM_2"/>
    <property type="match status" value="1"/>
</dbReference>
<dbReference type="PANTHER" id="PTHR43156">
    <property type="entry name" value="STAGE II SPORULATION PROTEIN E-RELATED"/>
    <property type="match status" value="1"/>
</dbReference>
<dbReference type="InterPro" id="IPR036457">
    <property type="entry name" value="PPM-type-like_dom_sf"/>
</dbReference>
<proteinExistence type="predicted"/>
<comment type="caution">
    <text evidence="5">The sequence shown here is derived from an EMBL/GenBank/DDBJ whole genome shotgun (WGS) entry which is preliminary data.</text>
</comment>
<evidence type="ECO:0000313" key="6">
    <source>
        <dbReference type="Proteomes" id="UP001183648"/>
    </source>
</evidence>
<dbReference type="GO" id="GO:0003677">
    <property type="term" value="F:DNA binding"/>
    <property type="evidence" value="ECO:0007669"/>
    <property type="project" value="UniProtKB-KW"/>
</dbReference>
<keyword evidence="5" id="KW-0238">DNA-binding</keyword>
<dbReference type="Gene3D" id="3.60.40.10">
    <property type="entry name" value="PPM-type phosphatase domain"/>
    <property type="match status" value="1"/>
</dbReference>
<dbReference type="InterPro" id="IPR052016">
    <property type="entry name" value="Bact_Sigma-Reg"/>
</dbReference>
<dbReference type="InterPro" id="IPR001932">
    <property type="entry name" value="PPM-type_phosphatase-like_dom"/>
</dbReference>
<keyword evidence="6" id="KW-1185">Reference proteome</keyword>
<dbReference type="SUPFAM" id="SSF81606">
    <property type="entry name" value="PP2C-like"/>
    <property type="match status" value="1"/>
</dbReference>
<dbReference type="Gene3D" id="3.30.450.40">
    <property type="match status" value="1"/>
</dbReference>
<dbReference type="InterPro" id="IPR011006">
    <property type="entry name" value="CheY-like_superfamily"/>
</dbReference>
<reference evidence="5 6" key="1">
    <citation type="submission" date="2023-07" db="EMBL/GenBank/DDBJ databases">
        <title>Sequencing the genomes of 1000 actinobacteria strains.</title>
        <authorList>
            <person name="Klenk H.-P."/>
        </authorList>
    </citation>
    <scope>NUCLEOTIDE SEQUENCE [LARGE SCALE GENOMIC DNA]</scope>
    <source>
        <strain evidence="5 6">DSM 19426</strain>
    </source>
</reference>
<dbReference type="InterPro" id="IPR001789">
    <property type="entry name" value="Sig_transdc_resp-reg_receiver"/>
</dbReference>